<organism evidence="1 2">
    <name type="scientific">Holdemanella biformis</name>
    <dbReference type="NCBI Taxonomy" id="1735"/>
    <lineage>
        <taxon>Bacteria</taxon>
        <taxon>Bacillati</taxon>
        <taxon>Bacillota</taxon>
        <taxon>Erysipelotrichia</taxon>
        <taxon>Erysipelotrichales</taxon>
        <taxon>Erysipelotrichaceae</taxon>
        <taxon>Holdemanella</taxon>
    </lineage>
</organism>
<dbReference type="InterPro" id="IPR021799">
    <property type="entry name" value="PIN-like_prokaryotic"/>
</dbReference>
<dbReference type="AlphaFoldDB" id="A0A413CX87"/>
<evidence type="ECO:0000313" key="2">
    <source>
        <dbReference type="Proteomes" id="UP000284651"/>
    </source>
</evidence>
<reference evidence="1 2" key="1">
    <citation type="submission" date="2018-08" db="EMBL/GenBank/DDBJ databases">
        <title>A genome reference for cultivated species of the human gut microbiota.</title>
        <authorList>
            <person name="Zou Y."/>
            <person name="Xue W."/>
            <person name="Luo G."/>
        </authorList>
    </citation>
    <scope>NUCLEOTIDE SEQUENCE [LARGE SCALE GENOMIC DNA]</scope>
    <source>
        <strain evidence="1 2">AF10-31</strain>
    </source>
</reference>
<dbReference type="EMBL" id="QSAT01000006">
    <property type="protein sequence ID" value="RGW76110.1"/>
    <property type="molecule type" value="Genomic_DNA"/>
</dbReference>
<evidence type="ECO:0008006" key="3">
    <source>
        <dbReference type="Google" id="ProtNLM"/>
    </source>
</evidence>
<gene>
    <name evidence="1" type="ORF">DWV56_03010</name>
</gene>
<dbReference type="Pfam" id="PF11848">
    <property type="entry name" value="DUF3368"/>
    <property type="match status" value="1"/>
</dbReference>
<comment type="caution">
    <text evidence="1">The sequence shown here is derived from an EMBL/GenBank/DDBJ whole genome shotgun (WGS) entry which is preliminary data.</text>
</comment>
<accession>A0A413CX87</accession>
<evidence type="ECO:0000313" key="1">
    <source>
        <dbReference type="EMBL" id="RGW76110.1"/>
    </source>
</evidence>
<dbReference type="Proteomes" id="UP000284651">
    <property type="component" value="Unassembled WGS sequence"/>
</dbReference>
<sequence length="177" mass="19816">MTKDIFIDTDCISAFLWVGNESLLSQLYPGRVVMPKPVYDEIDRPALAWMKARVDSMINAGKLTVVELTSGTDEFDLYYKLTVNPDEGHKIIGDGEASSIALAKVKNGIVASNNFNDIFTYINEYSLEYTTTADILVDAYKKGIIDENQGNTVWANMLRKRRKLGAVNFSDYLSTHS</sequence>
<name>A0A413CX87_9FIRM</name>
<protein>
    <recommendedName>
        <fullName evidence="3">PIN domain-containing protein</fullName>
    </recommendedName>
</protein>
<proteinExistence type="predicted"/>